<name>A0A9P9RAV9_FUSSL</name>
<dbReference type="Proteomes" id="UP000736672">
    <property type="component" value="Unassembled WGS sequence"/>
</dbReference>
<gene>
    <name evidence="2" type="ORF">B0J15DRAFT_165848</name>
</gene>
<dbReference type="Gene3D" id="1.20.58.670">
    <property type="entry name" value="Dsl1p vesicle tethering complex, Tip20p subunit, domain D"/>
    <property type="match status" value="1"/>
</dbReference>
<evidence type="ECO:0000313" key="2">
    <source>
        <dbReference type="EMBL" id="KAH7272064.1"/>
    </source>
</evidence>
<dbReference type="GO" id="GO:0006890">
    <property type="term" value="P:retrograde vesicle-mediated transport, Golgi to endoplasmic reticulum"/>
    <property type="evidence" value="ECO:0007669"/>
    <property type="project" value="InterPro"/>
</dbReference>
<dbReference type="AlphaFoldDB" id="A0A9P9RAV9"/>
<dbReference type="GO" id="GO:0070939">
    <property type="term" value="C:Dsl1/NZR complex"/>
    <property type="evidence" value="ECO:0007669"/>
    <property type="project" value="InterPro"/>
</dbReference>
<dbReference type="GO" id="GO:0060628">
    <property type="term" value="P:regulation of ER to Golgi vesicle-mediated transport"/>
    <property type="evidence" value="ECO:0007669"/>
    <property type="project" value="TreeGrafter"/>
</dbReference>
<organism evidence="2 3">
    <name type="scientific">Fusarium solani</name>
    <name type="common">Filamentous fungus</name>
    <dbReference type="NCBI Taxonomy" id="169388"/>
    <lineage>
        <taxon>Eukaryota</taxon>
        <taxon>Fungi</taxon>
        <taxon>Dikarya</taxon>
        <taxon>Ascomycota</taxon>
        <taxon>Pezizomycotina</taxon>
        <taxon>Sordariomycetes</taxon>
        <taxon>Hypocreomycetidae</taxon>
        <taxon>Hypocreales</taxon>
        <taxon>Nectriaceae</taxon>
        <taxon>Fusarium</taxon>
        <taxon>Fusarium solani species complex</taxon>
    </lineage>
</organism>
<evidence type="ECO:0000313" key="3">
    <source>
        <dbReference type="Proteomes" id="UP000736672"/>
    </source>
</evidence>
<evidence type="ECO:0000256" key="1">
    <source>
        <dbReference type="SAM" id="Coils"/>
    </source>
</evidence>
<dbReference type="EMBL" id="JAGTJS010000003">
    <property type="protein sequence ID" value="KAH7272064.1"/>
    <property type="molecule type" value="Genomic_DNA"/>
</dbReference>
<reference evidence="2" key="1">
    <citation type="journal article" date="2021" name="Nat. Commun.">
        <title>Genetic determinants of endophytism in the Arabidopsis root mycobiome.</title>
        <authorList>
            <person name="Mesny F."/>
            <person name="Miyauchi S."/>
            <person name="Thiergart T."/>
            <person name="Pickel B."/>
            <person name="Atanasova L."/>
            <person name="Karlsson M."/>
            <person name="Huettel B."/>
            <person name="Barry K.W."/>
            <person name="Haridas S."/>
            <person name="Chen C."/>
            <person name="Bauer D."/>
            <person name="Andreopoulos W."/>
            <person name="Pangilinan J."/>
            <person name="LaButti K."/>
            <person name="Riley R."/>
            <person name="Lipzen A."/>
            <person name="Clum A."/>
            <person name="Drula E."/>
            <person name="Henrissat B."/>
            <person name="Kohler A."/>
            <person name="Grigoriev I.V."/>
            <person name="Martin F.M."/>
            <person name="Hacquard S."/>
        </authorList>
    </citation>
    <scope>NUCLEOTIDE SEQUENCE</scope>
    <source>
        <strain evidence="2">FSSC 5 MPI-SDFR-AT-0091</strain>
    </source>
</reference>
<comment type="caution">
    <text evidence="2">The sequence shown here is derived from an EMBL/GenBank/DDBJ whole genome shotgun (WGS) entry which is preliminary data.</text>
</comment>
<sequence length="797" mass="90109">MNGLHEHDTCMIKMATAAANNQGTSLDIRVEDFLDDKLQSTTDLENLDTLLANVELQRNQLQSQLDTAVKELEETRRTADDRQSSLLARIEEFQQLQDSIDVRVKITAASDAPNQAIGRLQAPMKKLQMVELAQKYLYLLQDVEKFRSEARSHLPQSPKAALEPYVNLKQLAHKLRGLPGQEGLHLVDYVEKVTESLWNEMKSTMSAELEAILKQRKWPKVDPQSEMDEEWIDCFEKLLDLQLPEIEYSKGLVSLLPFDTMTSIFVSEFRFHFLSDKATSSPQAFGTHCLPWFLALIEKWEDFFRDNLGYLLTAKFQDTSVATNLAYIDPVSALITSVLPVLKEKTSAVAAEAVKSPAFLSSFISQLMNFDDSVRSKFNYDGGDAENGWPGLSAHILDEHFDTWFNAEKDFALERFHTIMESQDARNIDYDYAVQGKMKPTYASVQVTDLLRSVTSQYERVRSFKHKIRFLIGIQLEILDGYHSRLRDALQAYQTMSSTLGRTLGGNKEDLAVLEGTGSFEVLCKVIGSADHIVNTLKDWSNEEFFVSLWDELQTRAAQRKSNITSTMSYEDVKDRTSTAVGQTNEDGALFDETVAAYSMRRKAAEELLVGALAESHGKAFRAYTTRVQWTTVGEAAILDEMAITQELDEPLRILQRNLDFLAKPLSAAAFRRVWRDALNKIQDHLWQSVLLRQNFTTYGATQFRRDGDALVAVVERYIPGGSSTLDSLTEGMRLLSLPVEASEGGGLTLKEASDRVFTDSDEARKVLEELGLNELTPHNARNILQRRVENNENVGW</sequence>
<dbReference type="OrthoDB" id="2189254at2759"/>
<dbReference type="PROSITE" id="PS51386">
    <property type="entry name" value="RINT1_TIP20"/>
    <property type="match status" value="1"/>
</dbReference>
<feature type="coiled-coil region" evidence="1">
    <location>
        <begin position="44"/>
        <end position="78"/>
    </location>
</feature>
<keyword evidence="1" id="KW-0175">Coiled coil</keyword>
<dbReference type="Pfam" id="PF04437">
    <property type="entry name" value="RINT1_TIP1"/>
    <property type="match status" value="1"/>
</dbReference>
<dbReference type="GO" id="GO:0006888">
    <property type="term" value="P:endoplasmic reticulum to Golgi vesicle-mediated transport"/>
    <property type="evidence" value="ECO:0007669"/>
    <property type="project" value="InterPro"/>
</dbReference>
<dbReference type="PANTHER" id="PTHR13520">
    <property type="entry name" value="RAD50-INTERACTING PROTEIN 1 RINT-1"/>
    <property type="match status" value="1"/>
</dbReference>
<protein>
    <submittedName>
        <fullName evidence="2">TIP-1 family-domain-containing protein</fullName>
    </submittedName>
</protein>
<keyword evidence="3" id="KW-1185">Reference proteome</keyword>
<proteinExistence type="predicted"/>
<dbReference type="InterPro" id="IPR042044">
    <property type="entry name" value="EXOC6PINT-1/Sec15/Tip20_C_dom2"/>
</dbReference>
<dbReference type="InterPro" id="IPR007528">
    <property type="entry name" value="RINT1_Tip20"/>
</dbReference>
<accession>A0A9P9RAV9</accession>
<dbReference type="PANTHER" id="PTHR13520:SF0">
    <property type="entry name" value="RAD50-INTERACTING PROTEIN 1"/>
    <property type="match status" value="1"/>
</dbReference>